<dbReference type="GO" id="GO:0005739">
    <property type="term" value="C:mitochondrion"/>
    <property type="evidence" value="ECO:0007669"/>
    <property type="project" value="TreeGrafter"/>
</dbReference>
<dbReference type="CDD" id="cd00609">
    <property type="entry name" value="AAT_like"/>
    <property type="match status" value="1"/>
</dbReference>
<dbReference type="Gene3D" id="3.90.1150.10">
    <property type="entry name" value="Aspartate Aminotransferase, domain 1"/>
    <property type="match status" value="1"/>
</dbReference>
<dbReference type="EC" id="2.6.1.7" evidence="4"/>
<evidence type="ECO:0000256" key="3">
    <source>
        <dbReference type="ARBA" id="ARBA00011738"/>
    </source>
</evidence>
<proteinExistence type="inferred from homology"/>
<evidence type="ECO:0000313" key="10">
    <source>
        <dbReference type="EMBL" id="KAF2070897.1"/>
    </source>
</evidence>
<gene>
    <name evidence="10" type="ORF">CYY_007780</name>
</gene>
<dbReference type="SUPFAM" id="SSF53383">
    <property type="entry name" value="PLP-dependent transferases"/>
    <property type="match status" value="1"/>
</dbReference>
<dbReference type="InterPro" id="IPR015421">
    <property type="entry name" value="PyrdxlP-dep_Trfase_major"/>
</dbReference>
<evidence type="ECO:0000256" key="6">
    <source>
        <dbReference type="ARBA" id="ARBA00022679"/>
    </source>
</evidence>
<dbReference type="InterPro" id="IPR051326">
    <property type="entry name" value="Kynurenine-oxoglutarate_AT"/>
</dbReference>
<comment type="similarity">
    <text evidence="2">Belongs to the class-I pyridoxal-phosphate-dependent aminotransferase family.</text>
</comment>
<comment type="cofactor">
    <cofactor evidence="1">
        <name>pyridoxal 5'-phosphate</name>
        <dbReference type="ChEBI" id="CHEBI:597326"/>
    </cofactor>
</comment>
<organism evidence="10 11">
    <name type="scientific">Polysphondylium violaceum</name>
    <dbReference type="NCBI Taxonomy" id="133409"/>
    <lineage>
        <taxon>Eukaryota</taxon>
        <taxon>Amoebozoa</taxon>
        <taxon>Evosea</taxon>
        <taxon>Eumycetozoa</taxon>
        <taxon>Dictyostelia</taxon>
        <taxon>Dictyosteliales</taxon>
        <taxon>Dictyosteliaceae</taxon>
        <taxon>Polysphondylium</taxon>
    </lineage>
</organism>
<name>A0A8J4PPT0_9MYCE</name>
<feature type="domain" description="Aminotransferase class I/classII large" evidence="9">
    <location>
        <begin position="44"/>
        <end position="425"/>
    </location>
</feature>
<reference evidence="10" key="1">
    <citation type="submission" date="2020-01" db="EMBL/GenBank/DDBJ databases">
        <title>Development of genomics and gene disruption for Polysphondylium violaceum indicates a role for the polyketide synthase stlB in stalk morphogenesis.</title>
        <authorList>
            <person name="Narita B."/>
            <person name="Kawabe Y."/>
            <person name="Kin K."/>
            <person name="Saito T."/>
            <person name="Gibbs R."/>
            <person name="Kuspa A."/>
            <person name="Muzny D."/>
            <person name="Queller D."/>
            <person name="Richards S."/>
            <person name="Strassman J."/>
            <person name="Sucgang R."/>
            <person name="Worley K."/>
            <person name="Schaap P."/>
        </authorList>
    </citation>
    <scope>NUCLEOTIDE SEQUENCE</scope>
    <source>
        <strain evidence="10">QSvi11</strain>
    </source>
</reference>
<evidence type="ECO:0000256" key="1">
    <source>
        <dbReference type="ARBA" id="ARBA00001933"/>
    </source>
</evidence>
<evidence type="ECO:0000256" key="4">
    <source>
        <dbReference type="ARBA" id="ARBA00012751"/>
    </source>
</evidence>
<dbReference type="AlphaFoldDB" id="A0A8J4PPT0"/>
<dbReference type="Pfam" id="PF00155">
    <property type="entry name" value="Aminotran_1_2"/>
    <property type="match status" value="1"/>
</dbReference>
<keyword evidence="11" id="KW-1185">Reference proteome</keyword>
<dbReference type="InterPro" id="IPR015422">
    <property type="entry name" value="PyrdxlP-dep_Trfase_small"/>
</dbReference>
<keyword evidence="7" id="KW-0663">Pyridoxal phosphate</keyword>
<dbReference type="FunFam" id="3.40.640.10:FF:000024">
    <property type="entry name" value="Kynurenine--oxoglutarate transaminase 3"/>
    <property type="match status" value="1"/>
</dbReference>
<protein>
    <recommendedName>
        <fullName evidence="4">kynurenine--oxoglutarate transaminase</fullName>
        <ecNumber evidence="4">2.6.1.7</ecNumber>
    </recommendedName>
</protein>
<evidence type="ECO:0000313" key="11">
    <source>
        <dbReference type="Proteomes" id="UP000695562"/>
    </source>
</evidence>
<dbReference type="GO" id="GO:0030170">
    <property type="term" value="F:pyridoxal phosphate binding"/>
    <property type="evidence" value="ECO:0007669"/>
    <property type="project" value="InterPro"/>
</dbReference>
<dbReference type="PANTHER" id="PTHR43807">
    <property type="entry name" value="FI04487P"/>
    <property type="match status" value="1"/>
</dbReference>
<dbReference type="Gene3D" id="3.40.640.10">
    <property type="entry name" value="Type I PLP-dependent aspartate aminotransferase-like (Major domain)"/>
    <property type="match status" value="1"/>
</dbReference>
<dbReference type="GO" id="GO:0070189">
    <property type="term" value="P:kynurenine metabolic process"/>
    <property type="evidence" value="ECO:0007669"/>
    <property type="project" value="UniProtKB-ARBA"/>
</dbReference>
<accession>A0A8J4PPT0</accession>
<dbReference type="FunFam" id="3.90.1150.10:FF:000021">
    <property type="entry name" value="Kynurenine--oxoglutarate transaminase 3"/>
    <property type="match status" value="1"/>
</dbReference>
<dbReference type="Proteomes" id="UP000695562">
    <property type="component" value="Unassembled WGS sequence"/>
</dbReference>
<dbReference type="InterPro" id="IPR004839">
    <property type="entry name" value="Aminotransferase_I/II_large"/>
</dbReference>
<keyword evidence="6" id="KW-0808">Transferase</keyword>
<comment type="subunit">
    <text evidence="3">Homodimer.</text>
</comment>
<evidence type="ECO:0000259" key="9">
    <source>
        <dbReference type="Pfam" id="PF00155"/>
    </source>
</evidence>
<comment type="caution">
    <text evidence="10">The sequence shown here is derived from an EMBL/GenBank/DDBJ whole genome shotgun (WGS) entry which is preliminary data.</text>
</comment>
<dbReference type="PANTHER" id="PTHR43807:SF20">
    <property type="entry name" value="FI04487P"/>
    <property type="match status" value="1"/>
</dbReference>
<dbReference type="InterPro" id="IPR015424">
    <property type="entry name" value="PyrdxlP-dep_Trfase"/>
</dbReference>
<comment type="pathway">
    <text evidence="8">Amino-acid degradation; L-kynurenine degradation; kynurenate from L-kynurenine: step 1/2.</text>
</comment>
<dbReference type="GO" id="GO:0016212">
    <property type="term" value="F:kynurenine-oxoglutarate transaminase activity"/>
    <property type="evidence" value="ECO:0007669"/>
    <property type="project" value="UniProtKB-EC"/>
</dbReference>
<evidence type="ECO:0000256" key="5">
    <source>
        <dbReference type="ARBA" id="ARBA00022576"/>
    </source>
</evidence>
<dbReference type="EMBL" id="AJWJ01000434">
    <property type="protein sequence ID" value="KAF2070897.1"/>
    <property type="molecule type" value="Genomic_DNA"/>
</dbReference>
<evidence type="ECO:0000256" key="8">
    <source>
        <dbReference type="ARBA" id="ARBA00024016"/>
    </source>
</evidence>
<dbReference type="OrthoDB" id="2414662at2759"/>
<sequence>MFRRTLVQLMSNAKPFTFKPSQQTSSFGPSVWLEFSPLSVKHKSVNLGQGFPDFEPADFVRDALIKTIEKGGLNQYTRSAGHPRLVNALSKFYSPYFNRDIDPMTEIVTSVGASEALFCTIQSVVNPGDEVILIEPFFDIYLGAVLMAGGVPKYVSLKEEPRVEGKKRTADGWKLDINEFEQAFSDKTKLVILNNPHNPVGKVFKLDELTEIAEVVKKHPQTCVISDEVYEWMTYDNAEHLRFANIPGMWERTITIGSAGKTFSITGWKVGWCIGPKPIIHSIAMAHQYIPFSVPTPTQEAVAIAFEEAPARGYFDQLKKMYQAKRDQLVSALADSGLDPVIPQGAYFIMGDISKIKLFGDQGQNTSITGMGKHLHDWNVCRWLTTDIGVTAIPPSSFYSDEHAPLSTNYARFCFCKKEEVLETARQNLLKVKDTENYQK</sequence>
<evidence type="ECO:0000256" key="2">
    <source>
        <dbReference type="ARBA" id="ARBA00007441"/>
    </source>
</evidence>
<keyword evidence="5" id="KW-0032">Aminotransferase</keyword>
<evidence type="ECO:0000256" key="7">
    <source>
        <dbReference type="ARBA" id="ARBA00022898"/>
    </source>
</evidence>